<organism evidence="1 2">
    <name type="scientific">Rodentibacter caecimuris</name>
    <dbReference type="NCBI Taxonomy" id="1796644"/>
    <lineage>
        <taxon>Bacteria</taxon>
        <taxon>Pseudomonadati</taxon>
        <taxon>Pseudomonadota</taxon>
        <taxon>Gammaproteobacteria</taxon>
        <taxon>Pasteurellales</taxon>
        <taxon>Pasteurellaceae</taxon>
        <taxon>Rodentibacter</taxon>
    </lineage>
</organism>
<proteinExistence type="predicted"/>
<dbReference type="Proteomes" id="UP000188998">
    <property type="component" value="Unassembled WGS sequence"/>
</dbReference>
<protein>
    <submittedName>
        <fullName evidence="1">Uncharacterized protein</fullName>
    </submittedName>
</protein>
<dbReference type="RefSeq" id="WP_059367449.1">
    <property type="nucleotide sequence ID" value="NZ_BBXJ01000001.1"/>
</dbReference>
<sequence length="188" mass="22303">MWLLFDLNKNNRKEIKEEILNYLDKNKVIPLKNIEDVKKQGESLPNLDKDFNAEIRIWLPNILYQYISENSYSVANSIREVLIEHCYGKIAVRQMRRKYVDKTYERKIKFSISEKKVNLEMLILGKKNTPSKIACNKKLKNDLEKLANLNNCTLSEYIRDVLYKHYFGNGFVTNLDLVEEDDFSEENK</sequence>
<keyword evidence="2" id="KW-1185">Reference proteome</keyword>
<name>A0A9X8W040_9PAST</name>
<comment type="caution">
    <text evidence="1">The sequence shown here is derived from an EMBL/GenBank/DDBJ whole genome shotgun (WGS) entry which is preliminary data.</text>
</comment>
<evidence type="ECO:0000313" key="2">
    <source>
        <dbReference type="Proteomes" id="UP000188998"/>
    </source>
</evidence>
<dbReference type="AlphaFoldDB" id="A0A9X8W040"/>
<evidence type="ECO:0000313" key="1">
    <source>
        <dbReference type="EMBL" id="OOF72986.1"/>
    </source>
</evidence>
<accession>A0A9X8W040</accession>
<gene>
    <name evidence="1" type="ORF">BKG90_02415</name>
</gene>
<reference evidence="1 2" key="1">
    <citation type="submission" date="2016-10" db="EMBL/GenBank/DDBJ databases">
        <title>Rodentibacter gen. nov. and new species.</title>
        <authorList>
            <person name="Christensen H."/>
        </authorList>
    </citation>
    <scope>NUCLEOTIDE SEQUENCE [LARGE SCALE GENOMIC DNA]</scope>
    <source>
        <strain evidence="1 2">199137021</strain>
    </source>
</reference>
<dbReference type="EMBL" id="MLAB01000009">
    <property type="protein sequence ID" value="OOF72986.1"/>
    <property type="molecule type" value="Genomic_DNA"/>
</dbReference>